<proteinExistence type="predicted"/>
<evidence type="ECO:0000313" key="3">
    <source>
        <dbReference type="EMBL" id="SOC38429.1"/>
    </source>
</evidence>
<name>A0A285U9D3_9BACL</name>
<dbReference type="PANTHER" id="PTHR12526:SF622">
    <property type="entry name" value="GLYCOSYLTRANSFERASE (GROUP I)"/>
    <property type="match status" value="1"/>
</dbReference>
<evidence type="ECO:0000313" key="4">
    <source>
        <dbReference type="Proteomes" id="UP000219252"/>
    </source>
</evidence>
<feature type="domain" description="Glycosyl transferase family 1" evidence="1">
    <location>
        <begin position="228"/>
        <end position="394"/>
    </location>
</feature>
<dbReference type="EMBL" id="OBQC01000004">
    <property type="protein sequence ID" value="SOC38429.1"/>
    <property type="molecule type" value="Genomic_DNA"/>
</dbReference>
<keyword evidence="3" id="KW-0808">Transferase</keyword>
<dbReference type="SUPFAM" id="SSF53756">
    <property type="entry name" value="UDP-Glycosyltransferase/glycogen phosphorylase"/>
    <property type="match status" value="1"/>
</dbReference>
<dbReference type="RefSeq" id="WP_097149126.1">
    <property type="nucleotide sequence ID" value="NZ_OBQC01000004.1"/>
</dbReference>
<gene>
    <name evidence="3" type="ORF">SAMN05877842_104131</name>
</gene>
<dbReference type="InterPro" id="IPR001296">
    <property type="entry name" value="Glyco_trans_1"/>
</dbReference>
<dbReference type="CDD" id="cd03794">
    <property type="entry name" value="GT4_WbuB-like"/>
    <property type="match status" value="1"/>
</dbReference>
<dbReference type="Pfam" id="PF00534">
    <property type="entry name" value="Glycos_transf_1"/>
    <property type="match status" value="1"/>
</dbReference>
<protein>
    <submittedName>
        <fullName evidence="3">Glycosyltransferase involved in cell wall bisynthesis</fullName>
    </submittedName>
</protein>
<organism evidence="3 4">
    <name type="scientific">Ureibacillus acetophenoni</name>
    <dbReference type="NCBI Taxonomy" id="614649"/>
    <lineage>
        <taxon>Bacteria</taxon>
        <taxon>Bacillati</taxon>
        <taxon>Bacillota</taxon>
        <taxon>Bacilli</taxon>
        <taxon>Bacillales</taxon>
        <taxon>Caryophanaceae</taxon>
        <taxon>Ureibacillus</taxon>
    </lineage>
</organism>
<dbReference type="Pfam" id="PF13439">
    <property type="entry name" value="Glyco_transf_4"/>
    <property type="match status" value="1"/>
</dbReference>
<reference evidence="4" key="1">
    <citation type="submission" date="2017-08" db="EMBL/GenBank/DDBJ databases">
        <authorList>
            <person name="Varghese N."/>
            <person name="Submissions S."/>
        </authorList>
    </citation>
    <scope>NUCLEOTIDE SEQUENCE [LARGE SCALE GENOMIC DNA]</scope>
    <source>
        <strain evidence="4">JC23</strain>
    </source>
</reference>
<dbReference type="PANTHER" id="PTHR12526">
    <property type="entry name" value="GLYCOSYLTRANSFERASE"/>
    <property type="match status" value="1"/>
</dbReference>
<dbReference type="Gene3D" id="3.40.50.2000">
    <property type="entry name" value="Glycogen Phosphorylase B"/>
    <property type="match status" value="2"/>
</dbReference>
<evidence type="ECO:0000259" key="1">
    <source>
        <dbReference type="Pfam" id="PF00534"/>
    </source>
</evidence>
<evidence type="ECO:0000259" key="2">
    <source>
        <dbReference type="Pfam" id="PF13439"/>
    </source>
</evidence>
<dbReference type="GO" id="GO:0016757">
    <property type="term" value="F:glycosyltransferase activity"/>
    <property type="evidence" value="ECO:0007669"/>
    <property type="project" value="InterPro"/>
</dbReference>
<dbReference type="AlphaFoldDB" id="A0A285U9D3"/>
<keyword evidence="4" id="KW-1185">Reference proteome</keyword>
<dbReference type="InterPro" id="IPR028098">
    <property type="entry name" value="Glyco_trans_4-like_N"/>
</dbReference>
<dbReference type="Proteomes" id="UP000219252">
    <property type="component" value="Unassembled WGS sequence"/>
</dbReference>
<dbReference type="OrthoDB" id="9811902at2"/>
<sequence>MKTLWILDAHTSEPKYGGISRQYDFATELSKRGYNVIVIASSYSHFTKNYFTDDEFKISEINSRVHFVYLRTKPEYKGNGFDRLLNMLSFVSLVKKHRAKIVKKFGKPDVVTGCSIHPFAWVAAFQTAKKYKARFCIEVRDLWPQILVQNNELSRFHPFVIFLGSLEKWAYKRAEKIIYSMTYGDKYICDKLGFSKEKTYWIGQPMDCERYDNYAESKKELIPIEIRNFMKDSFVCVFAGYYIKYEGVYIMLEAAKKLQDNGIPIKMLFVGSGFEYEGMLDYVKENKLDNVFVGPRINRECIPSLLKASQICMAHLAHEGNQVFEYGLSKNKINDYLYSGTCTIFGYGQKNDPVATSNAGYVIEPNNVEALFNKIVEVYNMPEIEREKLGENGRTYIQNNHKVQILGDKLEKILFESIN</sequence>
<feature type="domain" description="Glycosyltransferase subfamily 4-like N-terminal" evidence="2">
    <location>
        <begin position="23"/>
        <end position="210"/>
    </location>
</feature>
<accession>A0A285U9D3</accession>